<gene>
    <name evidence="2" type="ORF">GK047_02665</name>
</gene>
<organism evidence="2">
    <name type="scientific">Paenibacillus sp. SYP-B3998</name>
    <dbReference type="NCBI Taxonomy" id="2678564"/>
    <lineage>
        <taxon>Bacteria</taxon>
        <taxon>Bacillati</taxon>
        <taxon>Bacillota</taxon>
        <taxon>Bacilli</taxon>
        <taxon>Bacillales</taxon>
        <taxon>Paenibacillaceae</taxon>
        <taxon>Paenibacillus</taxon>
    </lineage>
</organism>
<dbReference type="InterPro" id="IPR052519">
    <property type="entry name" value="Euk-type_GlcNAc_Kinase"/>
</dbReference>
<protein>
    <submittedName>
        <fullName evidence="2">ATPase</fullName>
    </submittedName>
</protein>
<dbReference type="AlphaFoldDB" id="A0A6G3ZTK0"/>
<sequence>MPYVLGIDGGGTQTSCAFQRIDDDERGVQQTTSALIGEGSNPLSVGFDTMKHRIRALIKQAMIVHDIQPSDILGVCAGIAGTRLETNRISVECELKQIGHDLKFHEEVVYNVKSDLYIALRGAMHPTDQEGTLVISGTGSNAIRLSKQGQLFTNGGWGHLLGDEGSGYHIGLEALKTVCRVSDLREGPTQLTPMVLEALKLSSEHDLITYMYQVKPEKKDIASLAKLVIEASRQSDASAVRILQEAGDHLVELVKGLQRKSEGFHEETPITVSGSIFTYSEVVKRRFKEGLRTHKLGNYQEPYGDPVYGALRVAVDALRAKGRC</sequence>
<dbReference type="InterPro" id="IPR043129">
    <property type="entry name" value="ATPase_NBD"/>
</dbReference>
<feature type="domain" description="ATPase BadF/BadG/BcrA/BcrD type" evidence="1">
    <location>
        <begin position="5"/>
        <end position="310"/>
    </location>
</feature>
<dbReference type="InterPro" id="IPR002731">
    <property type="entry name" value="ATPase_BadF"/>
</dbReference>
<comment type="caution">
    <text evidence="2">The sequence shown here is derived from an EMBL/GenBank/DDBJ whole genome shotgun (WGS) entry which is preliminary data.</text>
</comment>
<reference evidence="2" key="1">
    <citation type="submission" date="2020-02" db="EMBL/GenBank/DDBJ databases">
        <authorList>
            <person name="Shen X.-R."/>
            <person name="Zhang Y.-X."/>
        </authorList>
    </citation>
    <scope>NUCLEOTIDE SEQUENCE</scope>
    <source>
        <strain evidence="2">SYP-B3998</strain>
    </source>
</reference>
<dbReference type="PANTHER" id="PTHR43190:SF3">
    <property type="entry name" value="N-ACETYL-D-GLUCOSAMINE KINASE"/>
    <property type="match status" value="1"/>
</dbReference>
<dbReference type="SUPFAM" id="SSF53067">
    <property type="entry name" value="Actin-like ATPase domain"/>
    <property type="match status" value="2"/>
</dbReference>
<dbReference type="EMBL" id="JAAIKC010000001">
    <property type="protein sequence ID" value="NEW04919.1"/>
    <property type="molecule type" value="Genomic_DNA"/>
</dbReference>
<dbReference type="CDD" id="cd24007">
    <property type="entry name" value="ASKHA_NBD_eukNAGK-like"/>
    <property type="match status" value="1"/>
</dbReference>
<accession>A0A6G3ZTK0</accession>
<evidence type="ECO:0000313" key="2">
    <source>
        <dbReference type="EMBL" id="NEW04919.1"/>
    </source>
</evidence>
<evidence type="ECO:0000259" key="1">
    <source>
        <dbReference type="Pfam" id="PF01869"/>
    </source>
</evidence>
<proteinExistence type="predicted"/>
<dbReference type="Pfam" id="PF01869">
    <property type="entry name" value="BcrAD_BadFG"/>
    <property type="match status" value="1"/>
</dbReference>
<name>A0A6G3ZTK0_9BACL</name>
<dbReference type="Gene3D" id="3.30.420.40">
    <property type="match status" value="2"/>
</dbReference>
<dbReference type="PANTHER" id="PTHR43190">
    <property type="entry name" value="N-ACETYL-D-GLUCOSAMINE KINASE"/>
    <property type="match status" value="1"/>
</dbReference>
<dbReference type="RefSeq" id="WP_163940789.1">
    <property type="nucleotide sequence ID" value="NZ_JAAIKC010000001.1"/>
</dbReference>